<dbReference type="InterPro" id="IPR036397">
    <property type="entry name" value="RNaseH_sf"/>
</dbReference>
<keyword evidence="4" id="KW-1185">Reference proteome</keyword>
<dbReference type="AlphaFoldDB" id="A0A5C1AK89"/>
<name>A0A5C1AK89_9BACT</name>
<proteinExistence type="predicted"/>
<dbReference type="CDD" id="cd09279">
    <property type="entry name" value="RNase_HI_like"/>
    <property type="match status" value="1"/>
</dbReference>
<dbReference type="Gene3D" id="3.30.420.10">
    <property type="entry name" value="Ribonuclease H-like superfamily/Ribonuclease H"/>
    <property type="match status" value="1"/>
</dbReference>
<dbReference type="InterPro" id="IPR002156">
    <property type="entry name" value="RNaseH_domain"/>
</dbReference>
<dbReference type="PROSITE" id="PS50879">
    <property type="entry name" value="RNASE_H_1"/>
    <property type="match status" value="1"/>
</dbReference>
<dbReference type="GO" id="GO:0004523">
    <property type="term" value="F:RNA-DNA hybrid ribonuclease activity"/>
    <property type="evidence" value="ECO:0007669"/>
    <property type="project" value="InterPro"/>
</dbReference>
<protein>
    <submittedName>
        <fullName evidence="3">Ribonuclease H</fullName>
    </submittedName>
</protein>
<dbReference type="EMBL" id="CP042425">
    <property type="protein sequence ID" value="QEL19809.1"/>
    <property type="molecule type" value="Genomic_DNA"/>
</dbReference>
<feature type="domain" description="RNase H type-1" evidence="2">
    <location>
        <begin position="29"/>
        <end position="168"/>
    </location>
</feature>
<gene>
    <name evidence="3" type="ORF">PX52LOC_06889</name>
</gene>
<evidence type="ECO:0000256" key="1">
    <source>
        <dbReference type="SAM" id="MobiDB-lite"/>
    </source>
</evidence>
<evidence type="ECO:0000313" key="4">
    <source>
        <dbReference type="Proteomes" id="UP000324974"/>
    </source>
</evidence>
<dbReference type="Pfam" id="PF13456">
    <property type="entry name" value="RVT_3"/>
    <property type="match status" value="1"/>
</dbReference>
<reference evidence="4" key="1">
    <citation type="submission" date="2019-08" db="EMBL/GenBank/DDBJ databases">
        <title>Limnoglobus roseus gen. nov., sp. nov., a novel freshwater planctomycete with a giant genome from the family Gemmataceae.</title>
        <authorList>
            <person name="Kulichevskaya I.S."/>
            <person name="Naumoff D.G."/>
            <person name="Miroshnikov K."/>
            <person name="Ivanova A."/>
            <person name="Philippov D.A."/>
            <person name="Hakobyan A."/>
            <person name="Rijpstra I.C."/>
            <person name="Sinninghe Damste J.S."/>
            <person name="Liesack W."/>
            <person name="Dedysh S.N."/>
        </authorList>
    </citation>
    <scope>NUCLEOTIDE SEQUENCE [LARGE SCALE GENOMIC DNA]</scope>
    <source>
        <strain evidence="4">PX52</strain>
    </source>
</reference>
<dbReference type="OrthoDB" id="7845843at2"/>
<dbReference type="KEGG" id="lrs:PX52LOC_06889"/>
<evidence type="ECO:0000313" key="3">
    <source>
        <dbReference type="EMBL" id="QEL19809.1"/>
    </source>
</evidence>
<dbReference type="GO" id="GO:0003676">
    <property type="term" value="F:nucleic acid binding"/>
    <property type="evidence" value="ECO:0007669"/>
    <property type="project" value="InterPro"/>
</dbReference>
<dbReference type="InterPro" id="IPR012337">
    <property type="entry name" value="RNaseH-like_sf"/>
</dbReference>
<dbReference type="RefSeq" id="WP_149114165.1">
    <property type="nucleotide sequence ID" value="NZ_CP042425.1"/>
</dbReference>
<evidence type="ECO:0000259" key="2">
    <source>
        <dbReference type="PROSITE" id="PS50879"/>
    </source>
</evidence>
<sequence length="268" mass="28376">MPPTRTPSAPKGDKGLSHPALRLLRPRPSPGFWVARSDGSCDGNGLSSATGKWGFLVFDGEGRPLCRRSGETLAPTVTNNVSEYFGVWEAVRAVALLKSKPPGLLIEGDSKLVVEQLTGNWSSNKPELTRLRDETRDALAALGVPWSARWIPREQNSEADQLTRPETLIEDWSAWGGAAAEVPAGEGTSPAPSPTLSPSPTGALKLFVVGESSGDPAGWDNERGRELVLATSAAEAEALAGDGPAYEVAVAAPAVIDSRRWVRLYGGE</sequence>
<dbReference type="Proteomes" id="UP000324974">
    <property type="component" value="Chromosome"/>
</dbReference>
<dbReference type="SUPFAM" id="SSF53098">
    <property type="entry name" value="Ribonuclease H-like"/>
    <property type="match status" value="1"/>
</dbReference>
<accession>A0A5C1AK89</accession>
<organism evidence="3 4">
    <name type="scientific">Limnoglobus roseus</name>
    <dbReference type="NCBI Taxonomy" id="2598579"/>
    <lineage>
        <taxon>Bacteria</taxon>
        <taxon>Pseudomonadati</taxon>
        <taxon>Planctomycetota</taxon>
        <taxon>Planctomycetia</taxon>
        <taxon>Gemmatales</taxon>
        <taxon>Gemmataceae</taxon>
        <taxon>Limnoglobus</taxon>
    </lineage>
</organism>
<feature type="region of interest" description="Disordered" evidence="1">
    <location>
        <begin position="1"/>
        <end position="21"/>
    </location>
</feature>